<evidence type="ECO:0000256" key="3">
    <source>
        <dbReference type="ARBA" id="ARBA00019125"/>
    </source>
</evidence>
<dbReference type="PANTHER" id="PTHR48083">
    <property type="entry name" value="MEDIUM-CHAIN SPECIFIC ACYL-COA DEHYDROGENASE, MITOCHONDRIAL-RELATED"/>
    <property type="match status" value="1"/>
</dbReference>
<accession>A0ABW1CJ74</accession>
<dbReference type="PIRSF" id="PIRSF016578">
    <property type="entry name" value="HsaA"/>
    <property type="match status" value="1"/>
</dbReference>
<feature type="domain" description="Acyl-CoA oxidase/dehydrogenase middle" evidence="9">
    <location>
        <begin position="125"/>
        <end position="203"/>
    </location>
</feature>
<evidence type="ECO:0000259" key="9">
    <source>
        <dbReference type="Pfam" id="PF02770"/>
    </source>
</evidence>
<protein>
    <recommendedName>
        <fullName evidence="3">Medium-chain specific acyl-CoA dehydrogenase, mitochondrial</fullName>
    </recommendedName>
</protein>
<name>A0ABW1CJ74_9ACTN</name>
<dbReference type="EMBL" id="JBHSPA010000023">
    <property type="protein sequence ID" value="MFC5825751.1"/>
    <property type="molecule type" value="Genomic_DNA"/>
</dbReference>
<keyword evidence="6 7" id="KW-0560">Oxidoreductase</keyword>
<evidence type="ECO:0000256" key="6">
    <source>
        <dbReference type="ARBA" id="ARBA00023002"/>
    </source>
</evidence>
<evidence type="ECO:0000256" key="5">
    <source>
        <dbReference type="ARBA" id="ARBA00022827"/>
    </source>
</evidence>
<dbReference type="InterPro" id="IPR006089">
    <property type="entry name" value="Acyl-CoA_DH_CS"/>
</dbReference>
<dbReference type="InterPro" id="IPR046373">
    <property type="entry name" value="Acyl-CoA_Oxase/DH_mid-dom_sf"/>
</dbReference>
<sequence>MDFSLTPEERQIRDTVRSFIEKEVMPLEPEVLRNERAGRPGLTPDVLRDLRAKARKSGFWGINTPEEYGGAALGPIMSAIIAMEIGRTFVPFSFGGSADNILYAGTDEQKQRYLLPTIEGERRSCFAITEPGAGSDARNIRTRATQDGAEWIINGEKTFITGGNEADFVMVFAVTEPHGVTCFLVDRDMGWKSEPIHTMGEWGPASLVFQDVRVPEENILGELGKGFELAMQWIGQGRYMIPARAIGSAERMLGMAVEYAKIRKSMGQTISNYQAIQWMIADSQVEIEAAKWLTLYAAWRVSAGMDARHASSIAKLNGAIMANQVVDRVLQIHGGMGYTKELPIERWYRELRLLRIFEGTDEIQRRTIARNLIKGHARLGLIGE</sequence>
<comment type="cofactor">
    <cofactor evidence="1 7">
        <name>FAD</name>
        <dbReference type="ChEBI" id="CHEBI:57692"/>
    </cofactor>
</comment>
<dbReference type="RefSeq" id="WP_379515267.1">
    <property type="nucleotide sequence ID" value="NZ_JBHSPA010000023.1"/>
</dbReference>
<evidence type="ECO:0000313" key="11">
    <source>
        <dbReference type="EMBL" id="MFC5825751.1"/>
    </source>
</evidence>
<dbReference type="Pfam" id="PF02771">
    <property type="entry name" value="Acyl-CoA_dh_N"/>
    <property type="match status" value="1"/>
</dbReference>
<evidence type="ECO:0000256" key="2">
    <source>
        <dbReference type="ARBA" id="ARBA00009347"/>
    </source>
</evidence>
<reference evidence="12" key="1">
    <citation type="journal article" date="2019" name="Int. J. Syst. Evol. Microbiol.">
        <title>The Global Catalogue of Microorganisms (GCM) 10K type strain sequencing project: providing services to taxonomists for standard genome sequencing and annotation.</title>
        <authorList>
            <consortium name="The Broad Institute Genomics Platform"/>
            <consortium name="The Broad Institute Genome Sequencing Center for Infectious Disease"/>
            <person name="Wu L."/>
            <person name="Ma J."/>
        </authorList>
    </citation>
    <scope>NUCLEOTIDE SEQUENCE [LARGE SCALE GENOMIC DNA]</scope>
    <source>
        <strain evidence="12">CCUG 53903</strain>
    </source>
</reference>
<keyword evidence="4 7" id="KW-0285">Flavoprotein</keyword>
<feature type="domain" description="Acyl-CoA dehydrogenase/oxidase C-terminal" evidence="8">
    <location>
        <begin position="224"/>
        <end position="372"/>
    </location>
</feature>
<dbReference type="InterPro" id="IPR050741">
    <property type="entry name" value="Acyl-CoA_dehydrogenase"/>
</dbReference>
<dbReference type="Proteomes" id="UP001596058">
    <property type="component" value="Unassembled WGS sequence"/>
</dbReference>
<feature type="domain" description="Acyl-CoA dehydrogenase/oxidase N-terminal" evidence="10">
    <location>
        <begin position="6"/>
        <end position="121"/>
    </location>
</feature>
<evidence type="ECO:0000256" key="1">
    <source>
        <dbReference type="ARBA" id="ARBA00001974"/>
    </source>
</evidence>
<keyword evidence="5 7" id="KW-0274">FAD</keyword>
<evidence type="ECO:0000256" key="7">
    <source>
        <dbReference type="RuleBase" id="RU362125"/>
    </source>
</evidence>
<dbReference type="Gene3D" id="1.20.140.10">
    <property type="entry name" value="Butyryl-CoA Dehydrogenase, subunit A, domain 3"/>
    <property type="match status" value="1"/>
</dbReference>
<dbReference type="SUPFAM" id="SSF56645">
    <property type="entry name" value="Acyl-CoA dehydrogenase NM domain-like"/>
    <property type="match status" value="1"/>
</dbReference>
<comment type="similarity">
    <text evidence="2 7">Belongs to the acyl-CoA dehydrogenase family.</text>
</comment>
<dbReference type="PANTHER" id="PTHR48083:SF2">
    <property type="entry name" value="MEDIUM-CHAIN SPECIFIC ACYL-COA DEHYDROGENASE, MITOCHONDRIAL"/>
    <property type="match status" value="1"/>
</dbReference>
<dbReference type="Pfam" id="PF02770">
    <property type="entry name" value="Acyl-CoA_dh_M"/>
    <property type="match status" value="1"/>
</dbReference>
<dbReference type="InterPro" id="IPR009075">
    <property type="entry name" value="AcylCo_DH/oxidase_C"/>
</dbReference>
<dbReference type="Gene3D" id="2.40.110.10">
    <property type="entry name" value="Butyryl-CoA Dehydrogenase, subunit A, domain 2"/>
    <property type="match status" value="1"/>
</dbReference>
<dbReference type="SUPFAM" id="SSF47203">
    <property type="entry name" value="Acyl-CoA dehydrogenase C-terminal domain-like"/>
    <property type="match status" value="1"/>
</dbReference>
<evidence type="ECO:0000313" key="12">
    <source>
        <dbReference type="Proteomes" id="UP001596058"/>
    </source>
</evidence>
<dbReference type="InterPro" id="IPR036250">
    <property type="entry name" value="AcylCo_DH-like_C"/>
</dbReference>
<proteinExistence type="inferred from homology"/>
<dbReference type="GO" id="GO:0016491">
    <property type="term" value="F:oxidoreductase activity"/>
    <property type="evidence" value="ECO:0007669"/>
    <property type="project" value="UniProtKB-KW"/>
</dbReference>
<dbReference type="InterPro" id="IPR037069">
    <property type="entry name" value="AcylCoA_DH/ox_N_sf"/>
</dbReference>
<organism evidence="11 12">
    <name type="scientific">Nonomuraea insulae</name>
    <dbReference type="NCBI Taxonomy" id="1616787"/>
    <lineage>
        <taxon>Bacteria</taxon>
        <taxon>Bacillati</taxon>
        <taxon>Actinomycetota</taxon>
        <taxon>Actinomycetes</taxon>
        <taxon>Streptosporangiales</taxon>
        <taxon>Streptosporangiaceae</taxon>
        <taxon>Nonomuraea</taxon>
    </lineage>
</organism>
<comment type="caution">
    <text evidence="11">The sequence shown here is derived from an EMBL/GenBank/DDBJ whole genome shotgun (WGS) entry which is preliminary data.</text>
</comment>
<dbReference type="InterPro" id="IPR013786">
    <property type="entry name" value="AcylCoA_DH/ox_N"/>
</dbReference>
<evidence type="ECO:0000259" key="10">
    <source>
        <dbReference type="Pfam" id="PF02771"/>
    </source>
</evidence>
<dbReference type="InterPro" id="IPR006091">
    <property type="entry name" value="Acyl-CoA_Oxase/DH_mid-dom"/>
</dbReference>
<keyword evidence="12" id="KW-1185">Reference proteome</keyword>
<dbReference type="Gene3D" id="1.10.540.10">
    <property type="entry name" value="Acyl-CoA dehydrogenase/oxidase, N-terminal domain"/>
    <property type="match status" value="1"/>
</dbReference>
<dbReference type="PROSITE" id="PS00073">
    <property type="entry name" value="ACYL_COA_DH_2"/>
    <property type="match status" value="1"/>
</dbReference>
<dbReference type="Pfam" id="PF00441">
    <property type="entry name" value="Acyl-CoA_dh_1"/>
    <property type="match status" value="1"/>
</dbReference>
<dbReference type="InterPro" id="IPR009100">
    <property type="entry name" value="AcylCoA_DH/oxidase_NM_dom_sf"/>
</dbReference>
<evidence type="ECO:0000259" key="8">
    <source>
        <dbReference type="Pfam" id="PF00441"/>
    </source>
</evidence>
<evidence type="ECO:0000256" key="4">
    <source>
        <dbReference type="ARBA" id="ARBA00022630"/>
    </source>
</evidence>
<gene>
    <name evidence="11" type="ORF">ACFPZ3_17970</name>
</gene>